<dbReference type="RefSeq" id="WP_009259038.1">
    <property type="nucleotide sequence ID" value="NZ_JADMVA010000001.1"/>
</dbReference>
<dbReference type="EMBL" id="WKPR01000003">
    <property type="protein sequence ID" value="MSB18525.1"/>
    <property type="molecule type" value="Genomic_DNA"/>
</dbReference>
<evidence type="ECO:0000313" key="2">
    <source>
        <dbReference type="Proteomes" id="UP000434475"/>
    </source>
</evidence>
<organism evidence="1 2">
    <name type="scientific">Flavonifractor plautii</name>
    <name type="common">Fusobacterium plautii</name>
    <dbReference type="NCBI Taxonomy" id="292800"/>
    <lineage>
        <taxon>Bacteria</taxon>
        <taxon>Bacillati</taxon>
        <taxon>Bacillota</taxon>
        <taxon>Clostridia</taxon>
        <taxon>Eubacteriales</taxon>
        <taxon>Oscillospiraceae</taxon>
        <taxon>Flavonifractor</taxon>
    </lineage>
</organism>
<accession>A0A174Q9R3</accession>
<protein>
    <submittedName>
        <fullName evidence="1">Uncharacterized protein</fullName>
    </submittedName>
</protein>
<comment type="caution">
    <text evidence="1">The sequence shown here is derived from an EMBL/GenBank/DDBJ whole genome shotgun (WGS) entry which is preliminary data.</text>
</comment>
<gene>
    <name evidence="1" type="ORF">GKE97_03220</name>
</gene>
<reference evidence="1 2" key="1">
    <citation type="journal article" date="2019" name="Nat. Med.">
        <title>A library of human gut bacterial isolates paired with longitudinal multiomics data enables mechanistic microbiome research.</title>
        <authorList>
            <person name="Poyet M."/>
            <person name="Groussin M."/>
            <person name="Gibbons S.M."/>
            <person name="Avila-Pacheco J."/>
            <person name="Jiang X."/>
            <person name="Kearney S.M."/>
            <person name="Perrotta A.R."/>
            <person name="Berdy B."/>
            <person name="Zhao S."/>
            <person name="Lieberman T.D."/>
            <person name="Swanson P.K."/>
            <person name="Smith M."/>
            <person name="Roesemann S."/>
            <person name="Alexander J.E."/>
            <person name="Rich S.A."/>
            <person name="Livny J."/>
            <person name="Vlamakis H."/>
            <person name="Clish C."/>
            <person name="Bullock K."/>
            <person name="Deik A."/>
            <person name="Scott J."/>
            <person name="Pierce K.A."/>
            <person name="Xavier R.J."/>
            <person name="Alm E.J."/>
        </authorList>
    </citation>
    <scope>NUCLEOTIDE SEQUENCE [LARGE SCALE GENOMIC DNA]</scope>
    <source>
        <strain evidence="1 2">BIOML-A2</strain>
    </source>
</reference>
<evidence type="ECO:0000313" key="1">
    <source>
        <dbReference type="EMBL" id="MSB18525.1"/>
    </source>
</evidence>
<name>A0A174Q9R3_FLAPL</name>
<proteinExistence type="predicted"/>
<sequence length="101" mass="12001">MITFPTTPEAFIAYQEATFCRKFDAFSREMADLYVDLFNLEFDAGVKWLDPINIAKSTAGFYMKIENLKDLEKPIIRDFYTSVQHWCNEAYRQEKESRNHE</sequence>
<dbReference type="AlphaFoldDB" id="A0A174Q9R3"/>
<dbReference type="Proteomes" id="UP000434475">
    <property type="component" value="Unassembled WGS sequence"/>
</dbReference>